<evidence type="ECO:0000256" key="9">
    <source>
        <dbReference type="ARBA" id="ARBA00022842"/>
    </source>
</evidence>
<dbReference type="GO" id="GO:0016616">
    <property type="term" value="F:oxidoreductase activity, acting on the CH-OH group of donors, NAD or NADP as acceptor"/>
    <property type="evidence" value="ECO:0007669"/>
    <property type="project" value="InterPro"/>
</dbReference>
<dbReference type="GO" id="GO:0009318">
    <property type="term" value="C:exodeoxyribonuclease VII complex"/>
    <property type="evidence" value="ECO:0007669"/>
    <property type="project" value="InterPro"/>
</dbReference>
<dbReference type="FunFam" id="3.40.50.720:FF:000009">
    <property type="entry name" value="Fatty oxidation complex, alpha subunit"/>
    <property type="match status" value="1"/>
</dbReference>
<comment type="pathway">
    <text evidence="2">Lipid metabolism; fatty acid beta-oxidation.</text>
</comment>
<comment type="similarity">
    <text evidence="4">Belongs to the 3-hydroxyacyl-CoA dehydrogenase family.</text>
</comment>
<evidence type="ECO:0000256" key="4">
    <source>
        <dbReference type="ARBA" id="ARBA00009463"/>
    </source>
</evidence>
<dbReference type="CDD" id="cd00685">
    <property type="entry name" value="Trans_IPPS_HT"/>
    <property type="match status" value="1"/>
</dbReference>
<dbReference type="EMBL" id="LSMT01003316">
    <property type="protein sequence ID" value="PFX11184.1"/>
    <property type="molecule type" value="Genomic_DNA"/>
</dbReference>
<dbReference type="Pfam" id="PF02609">
    <property type="entry name" value="Exonuc_VII_S"/>
    <property type="match status" value="1"/>
</dbReference>
<dbReference type="InterPro" id="IPR033749">
    <property type="entry name" value="Polyprenyl_synt_CS"/>
</dbReference>
<evidence type="ECO:0000256" key="3">
    <source>
        <dbReference type="ARBA" id="ARBA00006706"/>
    </source>
</evidence>
<dbReference type="SUPFAM" id="SSF48576">
    <property type="entry name" value="Terpenoid synthases"/>
    <property type="match status" value="1"/>
</dbReference>
<dbReference type="SFLD" id="SFLDS00005">
    <property type="entry name" value="Isoprenoid_Synthase_Type_I"/>
    <property type="match status" value="1"/>
</dbReference>
<dbReference type="InterPro" id="IPR006108">
    <property type="entry name" value="3HC_DH_C"/>
</dbReference>
<dbReference type="GO" id="GO:0004659">
    <property type="term" value="F:prenyltransferase activity"/>
    <property type="evidence" value="ECO:0007669"/>
    <property type="project" value="InterPro"/>
</dbReference>
<organism evidence="13 14">
    <name type="scientific">Stylophora pistillata</name>
    <name type="common">Smooth cauliflower coral</name>
    <dbReference type="NCBI Taxonomy" id="50429"/>
    <lineage>
        <taxon>Eukaryota</taxon>
        <taxon>Metazoa</taxon>
        <taxon>Cnidaria</taxon>
        <taxon>Anthozoa</taxon>
        <taxon>Hexacorallia</taxon>
        <taxon>Scleractinia</taxon>
        <taxon>Astrocoeniina</taxon>
        <taxon>Pocilloporidae</taxon>
        <taxon>Stylophora</taxon>
    </lineage>
</organism>
<evidence type="ECO:0000259" key="11">
    <source>
        <dbReference type="Pfam" id="PF00725"/>
    </source>
</evidence>
<dbReference type="PROSITE" id="PS00723">
    <property type="entry name" value="POLYPRENYL_SYNTHASE_1"/>
    <property type="match status" value="1"/>
</dbReference>
<dbReference type="NCBIfam" id="TIGR01280">
    <property type="entry name" value="xseB"/>
    <property type="match status" value="1"/>
</dbReference>
<dbReference type="PROSITE" id="PS00067">
    <property type="entry name" value="3HCDH"/>
    <property type="match status" value="1"/>
</dbReference>
<feature type="domain" description="3-hydroxyacyl-CoA dehydrogenase NAD binding" evidence="12">
    <location>
        <begin position="5"/>
        <end position="182"/>
    </location>
</feature>
<dbReference type="Proteomes" id="UP000225706">
    <property type="component" value="Unassembled WGS sequence"/>
</dbReference>
<keyword evidence="8" id="KW-0378">Hydrolase</keyword>
<dbReference type="PANTHER" id="PTHR48075">
    <property type="entry name" value="3-HYDROXYACYL-COA DEHYDROGENASE FAMILY PROTEIN"/>
    <property type="match status" value="1"/>
</dbReference>
<dbReference type="STRING" id="50429.A0A2B4QY30"/>
<dbReference type="GO" id="GO:0008855">
    <property type="term" value="F:exodeoxyribonuclease VII activity"/>
    <property type="evidence" value="ECO:0007669"/>
    <property type="project" value="InterPro"/>
</dbReference>
<dbReference type="InterPro" id="IPR000092">
    <property type="entry name" value="Polyprenyl_synt"/>
</dbReference>
<dbReference type="GO" id="GO:0008299">
    <property type="term" value="P:isoprenoid biosynthetic process"/>
    <property type="evidence" value="ECO:0007669"/>
    <property type="project" value="InterPro"/>
</dbReference>
<proteinExistence type="inferred from homology"/>
<evidence type="ECO:0000256" key="8">
    <source>
        <dbReference type="ARBA" id="ARBA00022801"/>
    </source>
</evidence>
<keyword evidence="5" id="KW-0963">Cytoplasm</keyword>
<evidence type="ECO:0000259" key="12">
    <source>
        <dbReference type="Pfam" id="PF02737"/>
    </source>
</evidence>
<dbReference type="Pfam" id="PF00348">
    <property type="entry name" value="polyprenyl_synt"/>
    <property type="match status" value="1"/>
</dbReference>
<evidence type="ECO:0000256" key="1">
    <source>
        <dbReference type="ARBA" id="ARBA00001946"/>
    </source>
</evidence>
<dbReference type="Gene3D" id="1.10.600.10">
    <property type="entry name" value="Farnesyl Diphosphate Synthase"/>
    <property type="match status" value="1"/>
</dbReference>
<dbReference type="Pfam" id="PF00725">
    <property type="entry name" value="3HCDH"/>
    <property type="match status" value="1"/>
</dbReference>
<dbReference type="OrthoDB" id="6921389at2759"/>
<dbReference type="Gene3D" id="1.10.1040.10">
    <property type="entry name" value="N-(1-d-carboxylethyl)-l-norvaline Dehydrogenase, domain 2"/>
    <property type="match status" value="1"/>
</dbReference>
<dbReference type="InterPro" id="IPR006176">
    <property type="entry name" value="3-OHacyl-CoA_DH_NAD-bd"/>
</dbReference>
<name>A0A2B4QY30_STYPI</name>
<dbReference type="InterPro" id="IPR036291">
    <property type="entry name" value="NAD(P)-bd_dom_sf"/>
</dbReference>
<dbReference type="GO" id="GO:0006631">
    <property type="term" value="P:fatty acid metabolic process"/>
    <property type="evidence" value="ECO:0007669"/>
    <property type="project" value="InterPro"/>
</dbReference>
<protein>
    <submittedName>
        <fullName evidence="13">Putative 3-hydroxybutyryl-CoA dehydrogenase</fullName>
    </submittedName>
</protein>
<keyword evidence="9" id="KW-0460">Magnesium</keyword>
<dbReference type="GO" id="GO:0006308">
    <property type="term" value="P:DNA catabolic process"/>
    <property type="evidence" value="ECO:0007669"/>
    <property type="project" value="InterPro"/>
</dbReference>
<dbReference type="InterPro" id="IPR008927">
    <property type="entry name" value="6-PGluconate_DH-like_C_sf"/>
</dbReference>
<evidence type="ECO:0000256" key="10">
    <source>
        <dbReference type="ARBA" id="ARBA00023002"/>
    </source>
</evidence>
<dbReference type="PANTHER" id="PTHR48075:SF5">
    <property type="entry name" value="3-HYDROXYBUTYRYL-COA DEHYDROGENASE"/>
    <property type="match status" value="1"/>
</dbReference>
<comment type="similarity">
    <text evidence="3">Belongs to the FPP/GGPP synthase family.</text>
</comment>
<evidence type="ECO:0000256" key="2">
    <source>
        <dbReference type="ARBA" id="ARBA00005005"/>
    </source>
</evidence>
<keyword evidence="14" id="KW-1185">Reference proteome</keyword>
<dbReference type="InterPro" id="IPR037004">
    <property type="entry name" value="Exonuc_VII_ssu_sf"/>
</dbReference>
<dbReference type="SFLD" id="SFLDG01017">
    <property type="entry name" value="Polyprenyl_Transferase_Like"/>
    <property type="match status" value="1"/>
</dbReference>
<dbReference type="SUPFAM" id="SSF48179">
    <property type="entry name" value="6-phosphogluconate dehydrogenase C-terminal domain-like"/>
    <property type="match status" value="1"/>
</dbReference>
<dbReference type="AlphaFoldDB" id="A0A2B4QY30"/>
<dbReference type="GO" id="GO:0070403">
    <property type="term" value="F:NAD+ binding"/>
    <property type="evidence" value="ECO:0007669"/>
    <property type="project" value="InterPro"/>
</dbReference>
<dbReference type="InterPro" id="IPR008949">
    <property type="entry name" value="Isoprenoid_synthase_dom_sf"/>
</dbReference>
<dbReference type="SUPFAM" id="SSF51735">
    <property type="entry name" value="NAD(P)-binding Rossmann-fold domains"/>
    <property type="match status" value="1"/>
</dbReference>
<feature type="domain" description="3-hydroxyacyl-CoA dehydrogenase C-terminal" evidence="11">
    <location>
        <begin position="185"/>
        <end position="235"/>
    </location>
</feature>
<dbReference type="SUPFAM" id="SSF116842">
    <property type="entry name" value="XseB-like"/>
    <property type="match status" value="1"/>
</dbReference>
<evidence type="ECO:0000313" key="14">
    <source>
        <dbReference type="Proteomes" id="UP000225706"/>
    </source>
</evidence>
<dbReference type="FunFam" id="1.10.600.10:FF:000001">
    <property type="entry name" value="Geranylgeranyl diphosphate synthase"/>
    <property type="match status" value="1"/>
</dbReference>
<comment type="cofactor">
    <cofactor evidence="1">
        <name>Mg(2+)</name>
        <dbReference type="ChEBI" id="CHEBI:18420"/>
    </cofactor>
</comment>
<evidence type="ECO:0000256" key="6">
    <source>
        <dbReference type="ARBA" id="ARBA00022722"/>
    </source>
</evidence>
<evidence type="ECO:0000313" key="13">
    <source>
        <dbReference type="EMBL" id="PFX11184.1"/>
    </source>
</evidence>
<evidence type="ECO:0000256" key="5">
    <source>
        <dbReference type="ARBA" id="ARBA00022490"/>
    </source>
</evidence>
<dbReference type="InterPro" id="IPR003761">
    <property type="entry name" value="Exonuc_VII_S"/>
</dbReference>
<dbReference type="GO" id="GO:0046872">
    <property type="term" value="F:metal ion binding"/>
    <property type="evidence" value="ECO:0007669"/>
    <property type="project" value="UniProtKB-KW"/>
</dbReference>
<keyword evidence="10" id="KW-0560">Oxidoreductase</keyword>
<gene>
    <name evidence="13" type="primary">hbd</name>
    <name evidence="13" type="ORF">AWC38_SpisGene25257</name>
</gene>
<accession>A0A2B4QY30</accession>
<keyword evidence="6" id="KW-0540">Nuclease</keyword>
<keyword evidence="7" id="KW-0479">Metal-binding</keyword>
<sequence>MLKSVGVIGSGQMGRGIAQVAATSGYFVILSDVSEEALDLAQKEIQKSLSKLHEKGKISESPDQIFSRLKMETTVESLGVCDLVIEAVPEEDESLKGQVYEKLAPYLKENAILASNTSYIGISGLGESSGHPHRFLGVHFMNPVPLMPLVEIIVGDKTEQDVCDVAYRFVESLGKTSVTSRDRPGFIINRILMPMINEAIFVFSEGVATVEDIDKGMELGTHHPMGPLKLADFIERTAETFPKTFEEAMAELENLVRRLESGDIPLDQSIQAYERGRGTGLEMALNNFMEKHIRSEATDLKGTLAVAQEKVNRHLESVLQQTPSPSRRLKEAMTYGALSGGKRLRAFLVLHIGELLNLPERVLLDLAAAVECVHAYSLLHDDLPCMDDAPLRRGRPTCHRVFDDGTALLAGNALLTIAFQLISRLEDHRMSGRCCYLISALCEAVGSQGMMSGQVLDLTEKVGGLSLEETLVIDDLKTGAFFRFICVAPAILVGASEDLYLALEKFGRHFGHAFQLQDDLLDLGDAEKDGKMVGQDMERGCVTTVTLLGPKIVQERLTEEVKKGLKALSFFREKGFLLEALIKSLLRKTS</sequence>
<dbReference type="Gene3D" id="3.40.50.720">
    <property type="entry name" value="NAD(P)-binding Rossmann-like Domain"/>
    <property type="match status" value="1"/>
</dbReference>
<evidence type="ECO:0000256" key="7">
    <source>
        <dbReference type="ARBA" id="ARBA00022723"/>
    </source>
</evidence>
<reference evidence="14" key="1">
    <citation type="journal article" date="2017" name="bioRxiv">
        <title>Comparative analysis of the genomes of Stylophora pistillata and Acropora digitifera provides evidence for extensive differences between species of corals.</title>
        <authorList>
            <person name="Voolstra C.R."/>
            <person name="Li Y."/>
            <person name="Liew Y.J."/>
            <person name="Baumgarten S."/>
            <person name="Zoccola D."/>
            <person name="Flot J.-F."/>
            <person name="Tambutte S."/>
            <person name="Allemand D."/>
            <person name="Aranda M."/>
        </authorList>
    </citation>
    <scope>NUCLEOTIDE SEQUENCE [LARGE SCALE GENOMIC DNA]</scope>
</reference>
<dbReference type="Pfam" id="PF02737">
    <property type="entry name" value="3HCDH_N"/>
    <property type="match status" value="1"/>
</dbReference>
<dbReference type="InterPro" id="IPR006180">
    <property type="entry name" value="3-OHacyl-CoA_DH_CS"/>
</dbReference>
<comment type="caution">
    <text evidence="13">The sequence shown here is derived from an EMBL/GenBank/DDBJ whole genome shotgun (WGS) entry which is preliminary data.</text>
</comment>
<dbReference type="PROSITE" id="PS00444">
    <property type="entry name" value="POLYPRENYL_SYNTHASE_2"/>
    <property type="match status" value="1"/>
</dbReference>
<dbReference type="InterPro" id="IPR013328">
    <property type="entry name" value="6PGD_dom2"/>
</dbReference>